<feature type="non-terminal residue" evidence="3">
    <location>
        <position position="535"/>
    </location>
</feature>
<dbReference type="Pfam" id="PF21722">
    <property type="entry name" value="Gly_rich_2"/>
    <property type="match status" value="1"/>
</dbReference>
<feature type="region of interest" description="Disordered" evidence="1">
    <location>
        <begin position="488"/>
        <end position="535"/>
    </location>
</feature>
<organism evidence="3">
    <name type="scientific">marine sediment metagenome</name>
    <dbReference type="NCBI Taxonomy" id="412755"/>
    <lineage>
        <taxon>unclassified sequences</taxon>
        <taxon>metagenomes</taxon>
        <taxon>ecological metagenomes</taxon>
    </lineage>
</organism>
<feature type="compositionally biased region" description="Polar residues" evidence="1">
    <location>
        <begin position="445"/>
        <end position="454"/>
    </location>
</feature>
<dbReference type="AlphaFoldDB" id="A0A0F9SS44"/>
<reference evidence="3" key="1">
    <citation type="journal article" date="2015" name="Nature">
        <title>Complex archaea that bridge the gap between prokaryotes and eukaryotes.</title>
        <authorList>
            <person name="Spang A."/>
            <person name="Saw J.H."/>
            <person name="Jorgensen S.L."/>
            <person name="Zaremba-Niedzwiedzka K."/>
            <person name="Martijn J."/>
            <person name="Lind A.E."/>
            <person name="van Eijk R."/>
            <person name="Schleper C."/>
            <person name="Guy L."/>
            <person name="Ettema T.J."/>
        </authorList>
    </citation>
    <scope>NUCLEOTIDE SEQUENCE</scope>
</reference>
<proteinExistence type="predicted"/>
<sequence length="535" mass="53642">MAISSTDSRWEYTGDGSTTGFTYSNKIFDETNLEVYSDNVLLTLTTDYTISGVGEQTGGTVTYVTAPANDVSVVILRILPNTQSTVYPSGGSFPSKTVEDDFDRRSIIDQQQEEKFSRTMLPPAGEGQVDMTLPVKATRASNPMGFDSNGSPVALGTPAGTTTVSTYGADLIVTADPTAAQALLNISTSITTGGTSTVYTYTSAETITSYDDGPVFGVDFHTACGASPTINIDGFGAKSLKWPDGTALIANDVLTGQKALMAYDGTDMIVLSVSKALVSRSNIQSQTFTYFADSGAADAYVITPVPAISAYAAGQSWEFKAANANTTASTMNISAVGARNIFDNATGAALVGGEILANSIYRLTDDGTQFLLMNAISRGVFNVQTFTGSGTWTKPIVATKVLVEAWGAGASGAQAADTDGGGGGGGGGYKREWFAASDLGSTETVTINSGGASQTTADTNGNAGGNTTFGSFLTANGGGGGAANTGAQGGGGGGGGSRAAGSAGSSTAGGSGGGGDFAGANGGNQNAGGGASDHG</sequence>
<evidence type="ECO:0000313" key="3">
    <source>
        <dbReference type="EMBL" id="KKN32018.1"/>
    </source>
</evidence>
<comment type="caution">
    <text evidence="3">The sequence shown here is derived from an EMBL/GenBank/DDBJ whole genome shotgun (WGS) entry which is preliminary data.</text>
</comment>
<protein>
    <recommendedName>
        <fullName evidence="2">Glycine-rich domain-containing protein</fullName>
    </recommendedName>
</protein>
<name>A0A0F9SS44_9ZZZZ</name>
<feature type="compositionally biased region" description="Gly residues" evidence="1">
    <location>
        <begin position="488"/>
        <end position="498"/>
    </location>
</feature>
<dbReference type="EMBL" id="LAZR01002283">
    <property type="protein sequence ID" value="KKN32018.1"/>
    <property type="molecule type" value="Genomic_DNA"/>
</dbReference>
<evidence type="ECO:0000256" key="1">
    <source>
        <dbReference type="SAM" id="MobiDB-lite"/>
    </source>
</evidence>
<feature type="region of interest" description="Disordered" evidence="1">
    <location>
        <begin position="445"/>
        <end position="465"/>
    </location>
</feature>
<dbReference type="InterPro" id="IPR049304">
    <property type="entry name" value="Gly_rich_dom"/>
</dbReference>
<accession>A0A0F9SS44</accession>
<feature type="compositionally biased region" description="Low complexity" evidence="1">
    <location>
        <begin position="455"/>
        <end position="465"/>
    </location>
</feature>
<feature type="domain" description="Glycine-rich" evidence="2">
    <location>
        <begin position="387"/>
        <end position="530"/>
    </location>
</feature>
<feature type="compositionally biased region" description="Gly residues" evidence="1">
    <location>
        <begin position="507"/>
        <end position="535"/>
    </location>
</feature>
<gene>
    <name evidence="3" type="ORF">LCGC14_0818200</name>
</gene>
<evidence type="ECO:0000259" key="2">
    <source>
        <dbReference type="Pfam" id="PF21722"/>
    </source>
</evidence>